<name>A0AAV4HGE2_9GAST</name>
<dbReference type="AlphaFoldDB" id="A0AAV4HGE2"/>
<accession>A0AAV4HGE2</accession>
<sequence>MPRRKLPDSTISLTTYHLSHQAPSQPYIDPDLIDLDDLPPLDLGDFLDTLPSTVYKPFPGSDLYSKRDVDTE</sequence>
<proteinExistence type="predicted"/>
<evidence type="ECO:0000313" key="2">
    <source>
        <dbReference type="Proteomes" id="UP000762676"/>
    </source>
</evidence>
<dbReference type="EMBL" id="BMAT01012634">
    <property type="protein sequence ID" value="GFR95811.1"/>
    <property type="molecule type" value="Genomic_DNA"/>
</dbReference>
<reference evidence="1 2" key="1">
    <citation type="journal article" date="2021" name="Elife">
        <title>Chloroplast acquisition without the gene transfer in kleptoplastic sea slugs, Plakobranchus ocellatus.</title>
        <authorList>
            <person name="Maeda T."/>
            <person name="Takahashi S."/>
            <person name="Yoshida T."/>
            <person name="Shimamura S."/>
            <person name="Takaki Y."/>
            <person name="Nagai Y."/>
            <person name="Toyoda A."/>
            <person name="Suzuki Y."/>
            <person name="Arimoto A."/>
            <person name="Ishii H."/>
            <person name="Satoh N."/>
            <person name="Nishiyama T."/>
            <person name="Hasebe M."/>
            <person name="Maruyama T."/>
            <person name="Minagawa J."/>
            <person name="Obokata J."/>
            <person name="Shigenobu S."/>
        </authorList>
    </citation>
    <scope>NUCLEOTIDE SEQUENCE [LARGE SCALE GENOMIC DNA]</scope>
</reference>
<gene>
    <name evidence="1" type="ORF">ElyMa_006282100</name>
</gene>
<keyword evidence="2" id="KW-1185">Reference proteome</keyword>
<dbReference type="Proteomes" id="UP000762676">
    <property type="component" value="Unassembled WGS sequence"/>
</dbReference>
<protein>
    <recommendedName>
        <fullName evidence="3">AGC-kinase C-terminal domain-containing protein</fullName>
    </recommendedName>
</protein>
<comment type="caution">
    <text evidence="1">The sequence shown here is derived from an EMBL/GenBank/DDBJ whole genome shotgun (WGS) entry which is preliminary data.</text>
</comment>
<organism evidence="1 2">
    <name type="scientific">Elysia marginata</name>
    <dbReference type="NCBI Taxonomy" id="1093978"/>
    <lineage>
        <taxon>Eukaryota</taxon>
        <taxon>Metazoa</taxon>
        <taxon>Spiralia</taxon>
        <taxon>Lophotrochozoa</taxon>
        <taxon>Mollusca</taxon>
        <taxon>Gastropoda</taxon>
        <taxon>Heterobranchia</taxon>
        <taxon>Euthyneura</taxon>
        <taxon>Panpulmonata</taxon>
        <taxon>Sacoglossa</taxon>
        <taxon>Placobranchoidea</taxon>
        <taxon>Plakobranchidae</taxon>
        <taxon>Elysia</taxon>
    </lineage>
</organism>
<evidence type="ECO:0000313" key="1">
    <source>
        <dbReference type="EMBL" id="GFR95811.1"/>
    </source>
</evidence>
<evidence type="ECO:0008006" key="3">
    <source>
        <dbReference type="Google" id="ProtNLM"/>
    </source>
</evidence>